<dbReference type="eggNOG" id="ENOG502QPKV">
    <property type="taxonomic scope" value="Eukaryota"/>
</dbReference>
<dbReference type="PANTHER" id="PTHR23313">
    <property type="entry name" value="TSEC1-RELATED"/>
    <property type="match status" value="1"/>
</dbReference>
<dbReference type="InParanoid" id="E1Z639"/>
<dbReference type="RefSeq" id="XP_005850966.1">
    <property type="nucleotide sequence ID" value="XM_005850904.1"/>
</dbReference>
<accession>E1Z639</accession>
<dbReference type="STRING" id="554065.E1Z639"/>
<name>E1Z639_CHLVA</name>
<evidence type="ECO:0000313" key="2">
    <source>
        <dbReference type="EMBL" id="EFN58864.1"/>
    </source>
</evidence>
<sequence length="308" mass="33003">MAASPALDLHQTVQAALRDLLSVADLNHDDSWEVSASALPAAPGPQAVASARASRTSQATAAPGASACTVSQDLSLAAEEEEEEVREADLPPQAAARLYQARLRAAQAELAGLQDAVKGRDSKLGALEKEVQQLRRCRVEKAAWQKQHKALEAAAERSKRAAEEAQGRLSEQENALKQVGLERRASQQERRQTEADIKAREGRLAAALEEAQRLRKLLEDSKAQAAARGGVSREEHARVVAENSQLAAQKQELVSAFRKAGRLIDVLRRQKVHLEAAALLRVTSRELAEALQQGQAAGGAARGVAAGR</sequence>
<keyword evidence="3" id="KW-1185">Reference proteome</keyword>
<feature type="compositionally biased region" description="Basic and acidic residues" evidence="1">
    <location>
        <begin position="155"/>
        <end position="166"/>
    </location>
</feature>
<dbReference type="KEGG" id="cvr:CHLNCDRAFT_140744"/>
<protein>
    <submittedName>
        <fullName evidence="2">Uncharacterized protein</fullName>
    </submittedName>
</protein>
<dbReference type="PANTHER" id="PTHR23313:SF0">
    <property type="entry name" value="TESTIS-EXPRESSED PROTEIN 9"/>
    <property type="match status" value="1"/>
</dbReference>
<dbReference type="EMBL" id="GL433837">
    <property type="protein sequence ID" value="EFN58864.1"/>
    <property type="molecule type" value="Genomic_DNA"/>
</dbReference>
<dbReference type="Proteomes" id="UP000008141">
    <property type="component" value="Unassembled WGS sequence"/>
</dbReference>
<dbReference type="OrthoDB" id="514574at2759"/>
<evidence type="ECO:0000313" key="3">
    <source>
        <dbReference type="Proteomes" id="UP000008141"/>
    </source>
</evidence>
<feature type="region of interest" description="Disordered" evidence="1">
    <location>
        <begin position="47"/>
        <end position="66"/>
    </location>
</feature>
<feature type="region of interest" description="Disordered" evidence="1">
    <location>
        <begin position="155"/>
        <end position="197"/>
    </location>
</feature>
<gene>
    <name evidence="2" type="ORF">CHLNCDRAFT_140744</name>
</gene>
<dbReference type="AlphaFoldDB" id="E1Z639"/>
<feature type="compositionally biased region" description="Low complexity" evidence="1">
    <location>
        <begin position="47"/>
        <end position="62"/>
    </location>
</feature>
<evidence type="ECO:0000256" key="1">
    <source>
        <dbReference type="SAM" id="MobiDB-lite"/>
    </source>
</evidence>
<proteinExistence type="predicted"/>
<reference evidence="2 3" key="1">
    <citation type="journal article" date="2010" name="Plant Cell">
        <title>The Chlorella variabilis NC64A genome reveals adaptation to photosymbiosis, coevolution with viruses, and cryptic sex.</title>
        <authorList>
            <person name="Blanc G."/>
            <person name="Duncan G."/>
            <person name="Agarkova I."/>
            <person name="Borodovsky M."/>
            <person name="Gurnon J."/>
            <person name="Kuo A."/>
            <person name="Lindquist E."/>
            <person name="Lucas S."/>
            <person name="Pangilinan J."/>
            <person name="Polle J."/>
            <person name="Salamov A."/>
            <person name="Terry A."/>
            <person name="Yamada T."/>
            <person name="Dunigan D.D."/>
            <person name="Grigoriev I.V."/>
            <person name="Claverie J.M."/>
            <person name="Van Etten J.L."/>
        </authorList>
    </citation>
    <scope>NUCLEOTIDE SEQUENCE [LARGE SCALE GENOMIC DNA]</scope>
    <source>
        <strain evidence="2 3">NC64A</strain>
    </source>
</reference>
<feature type="compositionally biased region" description="Basic and acidic residues" evidence="1">
    <location>
        <begin position="180"/>
        <end position="197"/>
    </location>
</feature>
<organism evidence="3">
    <name type="scientific">Chlorella variabilis</name>
    <name type="common">Green alga</name>
    <dbReference type="NCBI Taxonomy" id="554065"/>
    <lineage>
        <taxon>Eukaryota</taxon>
        <taxon>Viridiplantae</taxon>
        <taxon>Chlorophyta</taxon>
        <taxon>core chlorophytes</taxon>
        <taxon>Trebouxiophyceae</taxon>
        <taxon>Chlorellales</taxon>
        <taxon>Chlorellaceae</taxon>
        <taxon>Chlorella clade</taxon>
        <taxon>Chlorella</taxon>
    </lineage>
</organism>
<dbReference type="GeneID" id="17358052"/>